<protein>
    <submittedName>
        <fullName evidence="1">Uncharacterized protein</fullName>
    </submittedName>
</protein>
<reference evidence="1" key="2">
    <citation type="journal article" date="2015" name="Data Brief">
        <title>Shoot transcriptome of the giant reed, Arundo donax.</title>
        <authorList>
            <person name="Barrero R.A."/>
            <person name="Guerrero F.D."/>
            <person name="Moolhuijzen P."/>
            <person name="Goolsby J.A."/>
            <person name="Tidwell J."/>
            <person name="Bellgard S.E."/>
            <person name="Bellgard M.I."/>
        </authorList>
    </citation>
    <scope>NUCLEOTIDE SEQUENCE</scope>
    <source>
        <tissue evidence="1">Shoot tissue taken approximately 20 cm above the soil surface</tissue>
    </source>
</reference>
<sequence length="53" mass="6630">MHRFLRLCYRRGKLSVNVRHRQFKDHGRKKFQPMPTLPVSLRYLYRLLFLVAW</sequence>
<proteinExistence type="predicted"/>
<dbReference type="EMBL" id="GBRH01216379">
    <property type="protein sequence ID" value="JAD81516.1"/>
    <property type="molecule type" value="Transcribed_RNA"/>
</dbReference>
<dbReference type="AlphaFoldDB" id="A0A0A9D104"/>
<organism evidence="1">
    <name type="scientific">Arundo donax</name>
    <name type="common">Giant reed</name>
    <name type="synonym">Donax arundinaceus</name>
    <dbReference type="NCBI Taxonomy" id="35708"/>
    <lineage>
        <taxon>Eukaryota</taxon>
        <taxon>Viridiplantae</taxon>
        <taxon>Streptophyta</taxon>
        <taxon>Embryophyta</taxon>
        <taxon>Tracheophyta</taxon>
        <taxon>Spermatophyta</taxon>
        <taxon>Magnoliopsida</taxon>
        <taxon>Liliopsida</taxon>
        <taxon>Poales</taxon>
        <taxon>Poaceae</taxon>
        <taxon>PACMAD clade</taxon>
        <taxon>Arundinoideae</taxon>
        <taxon>Arundineae</taxon>
        <taxon>Arundo</taxon>
    </lineage>
</organism>
<name>A0A0A9D104_ARUDO</name>
<reference evidence="1" key="1">
    <citation type="submission" date="2014-09" db="EMBL/GenBank/DDBJ databases">
        <authorList>
            <person name="Magalhaes I.L.F."/>
            <person name="Oliveira U."/>
            <person name="Santos F.R."/>
            <person name="Vidigal T.H.D.A."/>
            <person name="Brescovit A.D."/>
            <person name="Santos A.J."/>
        </authorList>
    </citation>
    <scope>NUCLEOTIDE SEQUENCE</scope>
    <source>
        <tissue evidence="1">Shoot tissue taken approximately 20 cm above the soil surface</tissue>
    </source>
</reference>
<accession>A0A0A9D104</accession>
<evidence type="ECO:0000313" key="1">
    <source>
        <dbReference type="EMBL" id="JAD81516.1"/>
    </source>
</evidence>